<evidence type="ECO:0000313" key="3">
    <source>
        <dbReference type="Proteomes" id="UP000198310"/>
    </source>
</evidence>
<accession>A0A238XPD8</accession>
<keyword evidence="3" id="KW-1185">Reference proteome</keyword>
<dbReference type="EMBL" id="FZNS01000004">
    <property type="protein sequence ID" value="SNR60194.1"/>
    <property type="molecule type" value="Genomic_DNA"/>
</dbReference>
<proteinExistence type="predicted"/>
<evidence type="ECO:0000313" key="2">
    <source>
        <dbReference type="EMBL" id="SNR60194.1"/>
    </source>
</evidence>
<evidence type="ECO:0000256" key="1">
    <source>
        <dbReference type="SAM" id="SignalP"/>
    </source>
</evidence>
<gene>
    <name evidence="2" type="ORF">SAMN06269173_104238</name>
</gene>
<feature type="signal peptide" evidence="1">
    <location>
        <begin position="1"/>
        <end position="21"/>
    </location>
</feature>
<dbReference type="RefSeq" id="WP_089332684.1">
    <property type="nucleotide sequence ID" value="NZ_FZNS01000004.1"/>
</dbReference>
<evidence type="ECO:0008006" key="4">
    <source>
        <dbReference type="Google" id="ProtNLM"/>
    </source>
</evidence>
<dbReference type="Proteomes" id="UP000198310">
    <property type="component" value="Unassembled WGS sequence"/>
</dbReference>
<protein>
    <recommendedName>
        <fullName evidence="4">HEAT repeat-containing protein</fullName>
    </recommendedName>
</protein>
<sequence>MKKYFLALLVGLCSQITPAAAQIKSSEVEIWGLPTGLTRESFVAALNEKKATVCMAAIRPMGYKDAQVIWLADDQWLVTLRSDTGKPYRTTAAPAPSVVAQLNAAMHIQQLHNPEFQMARKMLFAVRAQDTAAVAAIRRKYPRHQAARYAASLRLLQAPNPLTVAQCVAVLHSAAPDSVREKALVQAGSRARTATEVYQLLPFLRDPNLGIATLQLVQGFFRYHPIALQDWPQVLPDYVQALNAPDPTMVAGLSAFLYEHKVPRQYAQQLMTQGSTTIREILQGQHAELSVLKQPLYPLLSYLAGSSITSASAGLAYVATFTTQ</sequence>
<organism evidence="2 3">
    <name type="scientific">Hymenobacter mucosus</name>
    <dbReference type="NCBI Taxonomy" id="1411120"/>
    <lineage>
        <taxon>Bacteria</taxon>
        <taxon>Pseudomonadati</taxon>
        <taxon>Bacteroidota</taxon>
        <taxon>Cytophagia</taxon>
        <taxon>Cytophagales</taxon>
        <taxon>Hymenobacteraceae</taxon>
        <taxon>Hymenobacter</taxon>
    </lineage>
</organism>
<reference evidence="3" key="1">
    <citation type="submission" date="2017-06" db="EMBL/GenBank/DDBJ databases">
        <authorList>
            <person name="Varghese N."/>
            <person name="Submissions S."/>
        </authorList>
    </citation>
    <scope>NUCLEOTIDE SEQUENCE [LARGE SCALE GENOMIC DNA]</scope>
    <source>
        <strain evidence="3">DSM 28041</strain>
    </source>
</reference>
<dbReference type="AlphaFoldDB" id="A0A238XPD8"/>
<keyword evidence="1" id="KW-0732">Signal</keyword>
<name>A0A238XPD8_9BACT</name>
<feature type="chain" id="PRO_5012376082" description="HEAT repeat-containing protein" evidence="1">
    <location>
        <begin position="22"/>
        <end position="324"/>
    </location>
</feature>